<keyword evidence="2" id="KW-1185">Reference proteome</keyword>
<protein>
    <submittedName>
        <fullName evidence="1">Uncharacterized protein</fullName>
    </submittedName>
</protein>
<sequence length="196" mass="22672">MSDDKIIDFGSFQNKVKDSDIDKLEEYMYSMYTNVSGGTMSPLDFSKSINEFLKKNNISVEKFGQMQEKLLERYGFDPKNIEEEMKRMGIDMNEGAYIINNKDKKESYSVKDFGDKLAFFERYDGIEEKTIMHYLLDNGVNQVKFIMDGSNLTLVSEKKIDLSDPDVNTFIAGYRQANNEKIKVVICEATSAYDYF</sequence>
<dbReference type="RefSeq" id="WP_007789716.1">
    <property type="nucleotide sequence ID" value="NZ_ADGQ01000056.1"/>
</dbReference>
<organism evidence="1 2">
    <name type="scientific">Peptostreptococcus stomatis DSM 17678</name>
    <dbReference type="NCBI Taxonomy" id="596315"/>
    <lineage>
        <taxon>Bacteria</taxon>
        <taxon>Bacillati</taxon>
        <taxon>Bacillota</taxon>
        <taxon>Clostridia</taxon>
        <taxon>Peptostreptococcales</taxon>
        <taxon>Peptostreptococcaceae</taxon>
        <taxon>Peptostreptococcus</taxon>
    </lineage>
</organism>
<dbReference type="GeneID" id="84800753"/>
<evidence type="ECO:0000313" key="1">
    <source>
        <dbReference type="EMBL" id="EFM64624.1"/>
    </source>
</evidence>
<evidence type="ECO:0000313" key="2">
    <source>
        <dbReference type="Proteomes" id="UP000003244"/>
    </source>
</evidence>
<comment type="caution">
    <text evidence="1">The sequence shown here is derived from an EMBL/GenBank/DDBJ whole genome shotgun (WGS) entry which is preliminary data.</text>
</comment>
<reference evidence="1 2" key="1">
    <citation type="submission" date="2010-08" db="EMBL/GenBank/DDBJ databases">
        <authorList>
            <person name="Harkins D.M."/>
            <person name="Madupu R."/>
            <person name="Durkin A.S."/>
            <person name="Torralba M."/>
            <person name="Methe B."/>
            <person name="Sutton G.G."/>
            <person name="Nelson K.E."/>
        </authorList>
    </citation>
    <scope>NUCLEOTIDE SEQUENCE [LARGE SCALE GENOMIC DNA]</scope>
    <source>
        <strain evidence="1 2">DSM 17678</strain>
    </source>
</reference>
<dbReference type="AlphaFoldDB" id="E0E3B4"/>
<accession>E0E3B4</accession>
<dbReference type="InterPro" id="IPR024218">
    <property type="entry name" value="DUF3867"/>
</dbReference>
<dbReference type="STRING" id="596315.HMPREF0634_1528"/>
<dbReference type="OrthoDB" id="1754214at2"/>
<dbReference type="eggNOG" id="ENOG5032RFD">
    <property type="taxonomic scope" value="Bacteria"/>
</dbReference>
<gene>
    <name evidence="1" type="ORF">HMPREF0634_1528</name>
</gene>
<name>E0E3B4_9FIRM</name>
<dbReference type="EMBL" id="ADGQ01000056">
    <property type="protein sequence ID" value="EFM64624.1"/>
    <property type="molecule type" value="Genomic_DNA"/>
</dbReference>
<proteinExistence type="predicted"/>
<dbReference type="Proteomes" id="UP000003244">
    <property type="component" value="Unassembled WGS sequence"/>
</dbReference>
<dbReference type="Pfam" id="PF12983">
    <property type="entry name" value="DUF3867"/>
    <property type="match status" value="1"/>
</dbReference>